<dbReference type="Pfam" id="PF07435">
    <property type="entry name" value="YycH"/>
    <property type="match status" value="1"/>
</dbReference>
<dbReference type="PATRIC" id="fig|1423745.4.peg.1043"/>
<feature type="domain" description="Regulatory protein YycH" evidence="1">
    <location>
        <begin position="4"/>
        <end position="413"/>
    </location>
</feature>
<dbReference type="AlphaFoldDB" id="A0A0R2CHX4"/>
<reference evidence="2 3" key="1">
    <citation type="journal article" date="2015" name="Genome Announc.">
        <title>Expanding the biotechnology potential of lactobacilli through comparative genomics of 213 strains and associated genera.</title>
        <authorList>
            <person name="Sun Z."/>
            <person name="Harris H.M."/>
            <person name="McCann A."/>
            <person name="Guo C."/>
            <person name="Argimon S."/>
            <person name="Zhang W."/>
            <person name="Yang X."/>
            <person name="Jeffery I.B."/>
            <person name="Cooney J.C."/>
            <person name="Kagawa T.F."/>
            <person name="Liu W."/>
            <person name="Song Y."/>
            <person name="Salvetti E."/>
            <person name="Wrobel A."/>
            <person name="Rasinkangas P."/>
            <person name="Parkhill J."/>
            <person name="Rea M.C."/>
            <person name="O'Sullivan O."/>
            <person name="Ritari J."/>
            <person name="Douillard F.P."/>
            <person name="Paul Ross R."/>
            <person name="Yang R."/>
            <person name="Briner A.E."/>
            <person name="Felis G.E."/>
            <person name="de Vos W.M."/>
            <person name="Barrangou R."/>
            <person name="Klaenhammer T.R."/>
            <person name="Caufield P.W."/>
            <person name="Cui Y."/>
            <person name="Zhang H."/>
            <person name="O'Toole P.W."/>
        </authorList>
    </citation>
    <scope>NUCLEOTIDE SEQUENCE [LARGE SCALE GENOMIC DNA]</scope>
    <source>
        <strain evidence="2 3">DSM 22689</strain>
    </source>
</reference>
<name>A0A0R2CHX4_9LACO</name>
<proteinExistence type="predicted"/>
<dbReference type="EMBL" id="AYZI01000006">
    <property type="protein sequence ID" value="KRM91261.1"/>
    <property type="molecule type" value="Genomic_DNA"/>
</dbReference>
<evidence type="ECO:0000259" key="1">
    <source>
        <dbReference type="Pfam" id="PF07435"/>
    </source>
</evidence>
<dbReference type="InterPro" id="IPR009996">
    <property type="entry name" value="YycH"/>
</dbReference>
<dbReference type="Proteomes" id="UP000051586">
    <property type="component" value="Unassembled WGS sequence"/>
</dbReference>
<comment type="caution">
    <text evidence="2">The sequence shown here is derived from an EMBL/GenBank/DDBJ whole genome shotgun (WGS) entry which is preliminary data.</text>
</comment>
<dbReference type="CDD" id="cd15787">
    <property type="entry name" value="YycH_N"/>
    <property type="match status" value="1"/>
</dbReference>
<protein>
    <recommendedName>
        <fullName evidence="1">Regulatory protein YycH domain-containing protein</fullName>
    </recommendedName>
</protein>
<gene>
    <name evidence="2" type="ORF">FC87_GL000981</name>
</gene>
<evidence type="ECO:0000313" key="3">
    <source>
        <dbReference type="Proteomes" id="UP000051586"/>
    </source>
</evidence>
<dbReference type="RefSeq" id="WP_054690508.1">
    <property type="nucleotide sequence ID" value="NZ_BBAK01000005.1"/>
</dbReference>
<dbReference type="Gene3D" id="3.10.450.310">
    <property type="match status" value="1"/>
</dbReference>
<accession>A0A0R2CHX4</accession>
<evidence type="ECO:0000313" key="2">
    <source>
        <dbReference type="EMBL" id="KRM91261.1"/>
    </source>
</evidence>
<sequence>MVGIAVIISIILSVSLLTNPARFSSRSHQNRTTDMHNDNNTHNELDLYAPTQLIETTSTGQQNLVTSPTTNLIGEVLRQLRQEHFSAVKQISTNNQKQYQAILHKPNTMSLNYTNPISTDKVAKLLRYQDLNGLGQVSRLVVPIDEPHELYLLADENQTVYRVSLATKQATNFKKFLQHGVTKNRVEVKFMNRKPWLFFPNPVIMNDYAFMLQEQSQSSYLNRVIGNATNANVKHRQGKTTYSSPDQELTFDHNDNVTYNNYRPTKRIVRQEDALNAAYQNAIQLGIPLDNTKFDSYVAKDHTVVYRLFIEGFPLFSDDQLGTYTYRYINQNSEQYQFSLRDFQIPIPTDDSKTTLPNTSDVLATLQQRGLSHQQLQGMTLGYQVVTSKADSLVVTLQPTWFVKYDNQWVNYQVAGLNNNNGKE</sequence>
<dbReference type="STRING" id="1423745.GCA_001311215_01137"/>
<organism evidence="2 3">
    <name type="scientific">Fructilactobacillus florum DSM 22689 = JCM 16035</name>
    <dbReference type="NCBI Taxonomy" id="1423745"/>
    <lineage>
        <taxon>Bacteria</taxon>
        <taxon>Bacillati</taxon>
        <taxon>Bacillota</taxon>
        <taxon>Bacilli</taxon>
        <taxon>Lactobacillales</taxon>
        <taxon>Lactobacillaceae</taxon>
        <taxon>Fructilactobacillus</taxon>
    </lineage>
</organism>